<keyword evidence="1" id="KW-0812">Transmembrane</keyword>
<accession>A0A1C6K5X3</accession>
<reference evidence="2" key="1">
    <citation type="submission" date="2015-09" db="EMBL/GenBank/DDBJ databases">
        <authorList>
            <consortium name="Pathogen Informatics"/>
        </authorList>
    </citation>
    <scope>NUCLEOTIDE SEQUENCE</scope>
    <source>
        <strain evidence="2">2789STDY5834896</strain>
    </source>
</reference>
<feature type="transmembrane region" description="Helical" evidence="1">
    <location>
        <begin position="40"/>
        <end position="60"/>
    </location>
</feature>
<proteinExistence type="predicted"/>
<gene>
    <name evidence="2" type="ORF">SAMEA3545359_02669</name>
</gene>
<evidence type="ECO:0000313" key="2">
    <source>
        <dbReference type="EMBL" id="SCJ89734.1"/>
    </source>
</evidence>
<sequence>MKNAGQAYDLSLFENREPKMRVIKNEKPQPKKKGAPAGKVLLAAIAICVTGLMIYSRVVLTELGDQLSTAKDDLATLTSTTKQLDMQLETRMSLKNVEQYASTQLGLVRVDSKQVEYVDLEQQNKIEVSEEKSPVASFFGGLAAKIKEYLGL</sequence>
<organism evidence="2">
    <name type="scientific">uncultured Anaerotruncus sp</name>
    <dbReference type="NCBI Taxonomy" id="905011"/>
    <lineage>
        <taxon>Bacteria</taxon>
        <taxon>Bacillati</taxon>
        <taxon>Bacillota</taxon>
        <taxon>Clostridia</taxon>
        <taxon>Eubacteriales</taxon>
        <taxon>Oscillospiraceae</taxon>
        <taxon>Anaerotruncus</taxon>
        <taxon>environmental samples</taxon>
    </lineage>
</organism>
<keyword evidence="1" id="KW-0472">Membrane</keyword>
<keyword evidence="1" id="KW-1133">Transmembrane helix</keyword>
<dbReference type="EMBL" id="FMHG01000003">
    <property type="protein sequence ID" value="SCJ89734.1"/>
    <property type="molecule type" value="Genomic_DNA"/>
</dbReference>
<dbReference type="AlphaFoldDB" id="A0A1C6K5X3"/>
<protein>
    <recommendedName>
        <fullName evidence="3">Cell division protein FtsL</fullName>
    </recommendedName>
</protein>
<evidence type="ECO:0000256" key="1">
    <source>
        <dbReference type="SAM" id="Phobius"/>
    </source>
</evidence>
<evidence type="ECO:0008006" key="3">
    <source>
        <dbReference type="Google" id="ProtNLM"/>
    </source>
</evidence>
<name>A0A1C6K5X3_9FIRM</name>